<proteinExistence type="predicted"/>
<evidence type="ECO:0000313" key="2">
    <source>
        <dbReference type="EMBL" id="KAF2789145.1"/>
    </source>
</evidence>
<evidence type="ECO:0000313" key="3">
    <source>
        <dbReference type="Proteomes" id="UP000799757"/>
    </source>
</evidence>
<dbReference type="InterPro" id="IPR052895">
    <property type="entry name" value="HetReg/Transcr_Mod"/>
</dbReference>
<protein>
    <recommendedName>
        <fullName evidence="1">Heterokaryon incompatibility domain-containing protein</fullName>
    </recommendedName>
</protein>
<evidence type="ECO:0000259" key="1">
    <source>
        <dbReference type="Pfam" id="PF06985"/>
    </source>
</evidence>
<feature type="domain" description="Heterokaryon incompatibility" evidence="1">
    <location>
        <begin position="63"/>
        <end position="258"/>
    </location>
</feature>
<gene>
    <name evidence="2" type="ORF">K505DRAFT_378430</name>
</gene>
<dbReference type="Proteomes" id="UP000799757">
    <property type="component" value="Unassembled WGS sequence"/>
</dbReference>
<organism evidence="2 3">
    <name type="scientific">Melanomma pulvis-pyrius CBS 109.77</name>
    <dbReference type="NCBI Taxonomy" id="1314802"/>
    <lineage>
        <taxon>Eukaryota</taxon>
        <taxon>Fungi</taxon>
        <taxon>Dikarya</taxon>
        <taxon>Ascomycota</taxon>
        <taxon>Pezizomycotina</taxon>
        <taxon>Dothideomycetes</taxon>
        <taxon>Pleosporomycetidae</taxon>
        <taxon>Pleosporales</taxon>
        <taxon>Melanommataceae</taxon>
        <taxon>Melanomma</taxon>
    </lineage>
</organism>
<sequence>MRFRNILSNVRVSQNLHFLLGNYRYDPLPSASCIRLLELVPSADRRVVQCSLRPFELQDAPPFQALSYTWGNPLTPISKPSAALKARRSHISGRIPERLPKEIEPSGGVRRHSIICDGQIIKVTSNLRDALHMLANSMTSQEVPMTPRYYWIDSLCMDQQNILERNAQVAKMADIFKAAKSVTVWLGKEDEFTKDALTTIRRISAIPEEDWSLTSYTSFYEPAFTRQRSRPNLSFHNWLGFIALINRPWFKRAWVVQEIALAKSASVICGSQSFAWEDLSKTLSFIRATKWYHHLRTEKLRHVAEIQKNPGIYKRVLQARLDVGIGPLYLDATRLKMSISGRLNTQGRNRKPPLRLLLDTHRFSKSTDPRDKIYAFLGLADKRMAPFRTQPNCLTPNYNLSVQEVYTEAARVLLTSSGSLSLLSHVQDHSQTQIRNLPSWVPDYSVALAPYPLRFRSPGIIKASKAPWKMNVFTMANGQLDVQGYRLDSVDQTSVLPNESPDPSASWASIVKLALSLEYPYPGLKKSERNPSRVEVLWRTLTTDTYNKTYPAPSHTGFLFIDYILNLQIRHRLTPWSSSDEFQPHHSPLSDSIYPEWRTLLQLEPIESPYNYRSYKQRLATVVESMFNGKYSPIGLAQLQHEFDQSGGTKRRLFKTRIGYLGTGPRSLRQDDEVWILNGGGAPFVLRRLPNGNYRLIGEAFVYGVMQGEVHGMGLPRRQIVIE</sequence>
<reference evidence="2" key="1">
    <citation type="journal article" date="2020" name="Stud. Mycol.">
        <title>101 Dothideomycetes genomes: a test case for predicting lifestyles and emergence of pathogens.</title>
        <authorList>
            <person name="Haridas S."/>
            <person name="Albert R."/>
            <person name="Binder M."/>
            <person name="Bloem J."/>
            <person name="Labutti K."/>
            <person name="Salamov A."/>
            <person name="Andreopoulos B."/>
            <person name="Baker S."/>
            <person name="Barry K."/>
            <person name="Bills G."/>
            <person name="Bluhm B."/>
            <person name="Cannon C."/>
            <person name="Castanera R."/>
            <person name="Culley D."/>
            <person name="Daum C."/>
            <person name="Ezra D."/>
            <person name="Gonzalez J."/>
            <person name="Henrissat B."/>
            <person name="Kuo A."/>
            <person name="Liang C."/>
            <person name="Lipzen A."/>
            <person name="Lutzoni F."/>
            <person name="Magnuson J."/>
            <person name="Mondo S."/>
            <person name="Nolan M."/>
            <person name="Ohm R."/>
            <person name="Pangilinan J."/>
            <person name="Park H.-J."/>
            <person name="Ramirez L."/>
            <person name="Alfaro M."/>
            <person name="Sun H."/>
            <person name="Tritt A."/>
            <person name="Yoshinaga Y."/>
            <person name="Zwiers L.-H."/>
            <person name="Turgeon B."/>
            <person name="Goodwin S."/>
            <person name="Spatafora J."/>
            <person name="Crous P."/>
            <person name="Grigoriev I."/>
        </authorList>
    </citation>
    <scope>NUCLEOTIDE SEQUENCE</scope>
    <source>
        <strain evidence="2">CBS 109.77</strain>
    </source>
</reference>
<dbReference type="OrthoDB" id="4476201at2759"/>
<dbReference type="Pfam" id="PF26639">
    <property type="entry name" value="Het-6_barrel"/>
    <property type="match status" value="1"/>
</dbReference>
<dbReference type="PANTHER" id="PTHR24148:SF79">
    <property type="entry name" value="HETEROKARYON INCOMPATIBILITY DOMAIN-CONTAINING PROTEIN"/>
    <property type="match status" value="1"/>
</dbReference>
<keyword evidence="3" id="KW-1185">Reference proteome</keyword>
<name>A0A6A6WYX1_9PLEO</name>
<dbReference type="Pfam" id="PF06985">
    <property type="entry name" value="HET"/>
    <property type="match status" value="1"/>
</dbReference>
<dbReference type="EMBL" id="MU002159">
    <property type="protein sequence ID" value="KAF2789145.1"/>
    <property type="molecule type" value="Genomic_DNA"/>
</dbReference>
<dbReference type="AlphaFoldDB" id="A0A6A6WYX1"/>
<accession>A0A6A6WYX1</accession>
<dbReference type="InterPro" id="IPR010730">
    <property type="entry name" value="HET"/>
</dbReference>
<dbReference type="PANTHER" id="PTHR24148">
    <property type="entry name" value="ANKYRIN REPEAT DOMAIN-CONTAINING PROTEIN 39 HOMOLOG-RELATED"/>
    <property type="match status" value="1"/>
</dbReference>